<gene>
    <name evidence="1" type="ORF">DET57_10546</name>
</gene>
<dbReference type="Proteomes" id="UP000247485">
    <property type="component" value="Unassembled WGS sequence"/>
</dbReference>
<reference evidence="1 2" key="1">
    <citation type="submission" date="2018-05" db="EMBL/GenBank/DDBJ databases">
        <title>Freshwater and sediment microbial communities from various areas in North America, analyzing microbe dynamics in response to fracking.</title>
        <authorList>
            <person name="Lamendella R."/>
        </authorList>
    </citation>
    <scope>NUCLEOTIDE SEQUENCE [LARGE SCALE GENOMIC DNA]</scope>
    <source>
        <strain evidence="1 2">67</strain>
    </source>
</reference>
<sequence length="51" mass="5826">MFFLQPDISATLQDSYQFIFDERCVTPFATACFSIDAKEPGFFDLQALQNP</sequence>
<evidence type="ECO:0000313" key="1">
    <source>
        <dbReference type="EMBL" id="PXW46376.1"/>
    </source>
</evidence>
<evidence type="ECO:0000313" key="2">
    <source>
        <dbReference type="Proteomes" id="UP000247485"/>
    </source>
</evidence>
<protein>
    <submittedName>
        <fullName evidence="1">Uncharacterized protein</fullName>
    </submittedName>
</protein>
<accession>A0A318FSS8</accession>
<dbReference type="EMBL" id="QJJG01000005">
    <property type="protein sequence ID" value="PXW46376.1"/>
    <property type="molecule type" value="Genomic_DNA"/>
</dbReference>
<comment type="caution">
    <text evidence="1">The sequence shown here is derived from an EMBL/GenBank/DDBJ whole genome shotgun (WGS) entry which is preliminary data.</text>
</comment>
<name>A0A318FSS8_KLEOX</name>
<dbReference type="AlphaFoldDB" id="A0A318FSS8"/>
<organism evidence="1 2">
    <name type="scientific">Klebsiella oxytoca</name>
    <dbReference type="NCBI Taxonomy" id="571"/>
    <lineage>
        <taxon>Bacteria</taxon>
        <taxon>Pseudomonadati</taxon>
        <taxon>Pseudomonadota</taxon>
        <taxon>Gammaproteobacteria</taxon>
        <taxon>Enterobacterales</taxon>
        <taxon>Enterobacteriaceae</taxon>
        <taxon>Klebsiella/Raoultella group</taxon>
        <taxon>Klebsiella</taxon>
    </lineage>
</organism>
<proteinExistence type="predicted"/>